<gene>
    <name evidence="1" type="ORF">O3W52_03140</name>
</gene>
<name>A0ABT4KAV2_9HYPH</name>
<proteinExistence type="predicted"/>
<evidence type="ECO:0000313" key="2">
    <source>
        <dbReference type="Proteomes" id="UP001079430"/>
    </source>
</evidence>
<comment type="caution">
    <text evidence="1">The sequence shown here is derived from an EMBL/GenBank/DDBJ whole genome shotgun (WGS) entry which is preliminary data.</text>
</comment>
<dbReference type="Proteomes" id="UP001079430">
    <property type="component" value="Unassembled WGS sequence"/>
</dbReference>
<keyword evidence="2" id="KW-1185">Reference proteome</keyword>
<dbReference type="RefSeq" id="WP_269275430.1">
    <property type="nucleotide sequence ID" value="NZ_JAPVOI010000003.1"/>
</dbReference>
<reference evidence="1" key="1">
    <citation type="submission" date="2022-10" db="EMBL/GenBank/DDBJ databases">
        <title>Whole genome sequencing of three plant growth promoting bacteria isolated from Vachellia tortilis subsp. raddiana in Morocco.</title>
        <authorList>
            <person name="Hnini M."/>
            <person name="Zouagui R."/>
            <person name="Zouagui H."/>
            <person name="Chemao Elfihri M.-W."/>
            <person name="Ibrahimi A."/>
            <person name="Sbabou L."/>
            <person name="Aurag J."/>
        </authorList>
    </citation>
    <scope>NUCLEOTIDE SEQUENCE</scope>
    <source>
        <strain evidence="1">LMR678</strain>
    </source>
</reference>
<organism evidence="1 2">
    <name type="scientific">Sinorhizobium psoraleae</name>
    <dbReference type="NCBI Taxonomy" id="520838"/>
    <lineage>
        <taxon>Bacteria</taxon>
        <taxon>Pseudomonadati</taxon>
        <taxon>Pseudomonadota</taxon>
        <taxon>Alphaproteobacteria</taxon>
        <taxon>Hyphomicrobiales</taxon>
        <taxon>Rhizobiaceae</taxon>
        <taxon>Sinorhizobium/Ensifer group</taxon>
        <taxon>Sinorhizobium</taxon>
    </lineage>
</organism>
<sequence>MLVNTRNYLNFRSNIGEVIDDLDETEDVEDDFGNSRQTLVVYVWLLPTILDHLEAHPDIHGSELLRLEIGAVLGSDG</sequence>
<dbReference type="EMBL" id="JAPVOI010000003">
    <property type="protein sequence ID" value="MCZ4089091.1"/>
    <property type="molecule type" value="Genomic_DNA"/>
</dbReference>
<evidence type="ECO:0000313" key="1">
    <source>
        <dbReference type="EMBL" id="MCZ4089091.1"/>
    </source>
</evidence>
<accession>A0ABT4KAV2</accession>
<protein>
    <submittedName>
        <fullName evidence="1">Uncharacterized protein</fullName>
    </submittedName>
</protein>